<dbReference type="RefSeq" id="WP_416205436.1">
    <property type="nucleotide sequence ID" value="NZ_JBBKTX010000006.1"/>
</dbReference>
<dbReference type="PANTHER" id="PTHR43701:SF2">
    <property type="entry name" value="MEMBRANE TRANSPORTER PROTEIN YJNA-RELATED"/>
    <property type="match status" value="1"/>
</dbReference>
<feature type="transmembrane region" description="Helical" evidence="6">
    <location>
        <begin position="237"/>
        <end position="255"/>
    </location>
</feature>
<keyword evidence="8" id="KW-1185">Reference proteome</keyword>
<comment type="caution">
    <text evidence="7">The sequence shown here is derived from an EMBL/GenBank/DDBJ whole genome shotgun (WGS) entry which is preliminary data.</text>
</comment>
<organism evidence="7 8">
    <name type="scientific">Oceanobacter antarcticus</name>
    <dbReference type="NCBI Taxonomy" id="3133425"/>
    <lineage>
        <taxon>Bacteria</taxon>
        <taxon>Pseudomonadati</taxon>
        <taxon>Pseudomonadota</taxon>
        <taxon>Gammaproteobacteria</taxon>
        <taxon>Oceanospirillales</taxon>
        <taxon>Oceanospirillaceae</taxon>
        <taxon>Oceanobacter</taxon>
    </lineage>
</organism>
<evidence type="ECO:0000313" key="7">
    <source>
        <dbReference type="EMBL" id="MFK4752109.1"/>
    </source>
</evidence>
<dbReference type="InterPro" id="IPR002781">
    <property type="entry name" value="TM_pro_TauE-like"/>
</dbReference>
<proteinExistence type="inferred from homology"/>
<comment type="similarity">
    <text evidence="2 6">Belongs to the 4-toluene sulfonate uptake permease (TSUP) (TC 2.A.102) family.</text>
</comment>
<feature type="transmembrane region" description="Helical" evidence="6">
    <location>
        <begin position="31"/>
        <end position="50"/>
    </location>
</feature>
<keyword evidence="4 6" id="KW-1133">Transmembrane helix</keyword>
<dbReference type="InterPro" id="IPR051598">
    <property type="entry name" value="TSUP/Inactive_protease-like"/>
</dbReference>
<evidence type="ECO:0000256" key="4">
    <source>
        <dbReference type="ARBA" id="ARBA00022989"/>
    </source>
</evidence>
<feature type="transmembrane region" description="Helical" evidence="6">
    <location>
        <begin position="71"/>
        <end position="90"/>
    </location>
</feature>
<evidence type="ECO:0000256" key="6">
    <source>
        <dbReference type="RuleBase" id="RU363041"/>
    </source>
</evidence>
<evidence type="ECO:0000256" key="3">
    <source>
        <dbReference type="ARBA" id="ARBA00022692"/>
    </source>
</evidence>
<name>A0ABW8NGQ2_9GAMM</name>
<comment type="subcellular location">
    <subcellularLocation>
        <location evidence="6">Cell membrane</location>
        <topology evidence="6">Multi-pass membrane protein</topology>
    </subcellularLocation>
    <subcellularLocation>
        <location evidence="1">Membrane</location>
        <topology evidence="1">Multi-pass membrane protein</topology>
    </subcellularLocation>
</comment>
<evidence type="ECO:0000256" key="2">
    <source>
        <dbReference type="ARBA" id="ARBA00009142"/>
    </source>
</evidence>
<feature type="transmembrane region" description="Helical" evidence="6">
    <location>
        <begin position="142"/>
        <end position="173"/>
    </location>
</feature>
<keyword evidence="5 6" id="KW-0472">Membrane</keyword>
<evidence type="ECO:0000313" key="8">
    <source>
        <dbReference type="Proteomes" id="UP001620597"/>
    </source>
</evidence>
<dbReference type="Pfam" id="PF01925">
    <property type="entry name" value="TauE"/>
    <property type="match status" value="1"/>
</dbReference>
<sequence>MDILLYILAGAGVGFIVGLTGIGGGALMTPLLLLFGFPAHIAVGTDLMYASITKASGAISHHRQGHVNWSILRKLAVGSITAALITGVVLDQFFDDPEQYSHILTNVLGAMLLFTACTIVFRTTLQHWSSRLIGDNPTRIGHLTIAMGVILGVLVTLSSVGAGAIGTAILMILYPALRSTNVVGTDIAHAVPLTLAAGLIHLYLGNIDFILLGALLIGSLPAIQVSSRLARHIPENILRSLLASLLFGLGIKYVLF</sequence>
<dbReference type="PANTHER" id="PTHR43701">
    <property type="entry name" value="MEMBRANE TRANSPORTER PROTEIN MJ0441-RELATED"/>
    <property type="match status" value="1"/>
</dbReference>
<feature type="transmembrane region" description="Helical" evidence="6">
    <location>
        <begin position="102"/>
        <end position="121"/>
    </location>
</feature>
<feature type="transmembrane region" description="Helical" evidence="6">
    <location>
        <begin position="193"/>
        <end position="217"/>
    </location>
</feature>
<evidence type="ECO:0000256" key="5">
    <source>
        <dbReference type="ARBA" id="ARBA00023136"/>
    </source>
</evidence>
<keyword evidence="6" id="KW-1003">Cell membrane</keyword>
<keyword evidence="3 6" id="KW-0812">Transmembrane</keyword>
<dbReference type="EMBL" id="JBBKTX010000006">
    <property type="protein sequence ID" value="MFK4752109.1"/>
    <property type="molecule type" value="Genomic_DNA"/>
</dbReference>
<gene>
    <name evidence="7" type="ORF">WG929_06780</name>
</gene>
<dbReference type="Proteomes" id="UP001620597">
    <property type="component" value="Unassembled WGS sequence"/>
</dbReference>
<protein>
    <recommendedName>
        <fullName evidence="6">Probable membrane transporter protein</fullName>
    </recommendedName>
</protein>
<reference evidence="7 8" key="1">
    <citation type="submission" date="2024-03" db="EMBL/GenBank/DDBJ databases">
        <title>High-quality draft genome sequence of Oceanobacter sp. wDCs-4.</title>
        <authorList>
            <person name="Dong C."/>
        </authorList>
    </citation>
    <scope>NUCLEOTIDE SEQUENCE [LARGE SCALE GENOMIC DNA]</scope>
    <source>
        <strain evidence="8">wDCs-4</strain>
    </source>
</reference>
<accession>A0ABW8NGQ2</accession>
<feature type="transmembrane region" description="Helical" evidence="6">
    <location>
        <begin position="5"/>
        <end position="25"/>
    </location>
</feature>
<evidence type="ECO:0000256" key="1">
    <source>
        <dbReference type="ARBA" id="ARBA00004141"/>
    </source>
</evidence>